<organism evidence="12 13">
    <name type="scientific">Mugilogobius chulae</name>
    <name type="common">yellowstripe goby</name>
    <dbReference type="NCBI Taxonomy" id="88201"/>
    <lineage>
        <taxon>Eukaryota</taxon>
        <taxon>Metazoa</taxon>
        <taxon>Chordata</taxon>
        <taxon>Craniata</taxon>
        <taxon>Vertebrata</taxon>
        <taxon>Euteleostomi</taxon>
        <taxon>Actinopterygii</taxon>
        <taxon>Neopterygii</taxon>
        <taxon>Teleostei</taxon>
        <taxon>Neoteleostei</taxon>
        <taxon>Acanthomorphata</taxon>
        <taxon>Gobiaria</taxon>
        <taxon>Gobiiformes</taxon>
        <taxon>Gobioidei</taxon>
        <taxon>Gobiidae</taxon>
        <taxon>Gobionellinae</taxon>
        <taxon>Mugilogobius</taxon>
    </lineage>
</organism>
<keyword evidence="6" id="KW-0862">Zinc</keyword>
<comment type="caution">
    <text evidence="12">The sequence shown here is derived from an EMBL/GenBank/DDBJ whole genome shotgun (WGS) entry which is preliminary data.</text>
</comment>
<dbReference type="SMART" id="SM00184">
    <property type="entry name" value="RING"/>
    <property type="match status" value="1"/>
</dbReference>
<feature type="compositionally biased region" description="Basic and acidic residues" evidence="9">
    <location>
        <begin position="321"/>
        <end position="331"/>
    </location>
</feature>
<evidence type="ECO:0000259" key="11">
    <source>
        <dbReference type="PROSITE" id="PS50188"/>
    </source>
</evidence>
<dbReference type="PANTHER" id="PTHR25465:SF5">
    <property type="entry name" value="E3 UBIQUITIN_ISG15 LIGASE TRIM25-RELATED"/>
    <property type="match status" value="1"/>
</dbReference>
<dbReference type="GO" id="GO:0008270">
    <property type="term" value="F:zinc ion binding"/>
    <property type="evidence" value="ECO:0007669"/>
    <property type="project" value="UniProtKB-KW"/>
</dbReference>
<name>A0AAW0NJF2_9GOBI</name>
<dbReference type="EMBL" id="JBBPFD010000016">
    <property type="protein sequence ID" value="KAK7893321.1"/>
    <property type="molecule type" value="Genomic_DNA"/>
</dbReference>
<dbReference type="InterPro" id="IPR006574">
    <property type="entry name" value="PRY"/>
</dbReference>
<keyword evidence="5 8" id="KW-0863">Zinc-finger</keyword>
<dbReference type="PROSITE" id="PS50089">
    <property type="entry name" value="ZF_RING_2"/>
    <property type="match status" value="1"/>
</dbReference>
<sequence>MAQRVMDPAALMCVLCFGDVKGPVTLPCGHSYCNSCIQMYWDVEREKGYYSCPVCRTRFPQRPSLKKNYMLANIAEAQRNNGIAEHDKDARLRFLQHAKVITMDPNTAGAYLGLSEDCREVKDMPELQKYRSHPDRFLIKQQVRSRENLMGRCYWEVEWDSEVLIAVAYEDTDKDLVFGDTYKSWALKCHSGGYGFVFNKKQIKISVPVESRRIGVYLDHKQRHLAFYSVHNEGVRPIYRVHGEFTQPLYAGVWLYLGATARFPDLRGLRQDARPSDRAEGMEPLAAEMDTDLAVAGNLNVLTSGGKQRGKSRDSTAANEKLQHPQADYKPRTSTMDLT</sequence>
<feature type="region of interest" description="Disordered" evidence="9">
    <location>
        <begin position="302"/>
        <end position="339"/>
    </location>
</feature>
<gene>
    <name evidence="12" type="ORF">WMY93_022473</name>
</gene>
<dbReference type="Proteomes" id="UP001460270">
    <property type="component" value="Unassembled WGS sequence"/>
</dbReference>
<keyword evidence="2" id="KW-0963">Cytoplasm</keyword>
<dbReference type="AlphaFoldDB" id="A0AAW0NJF2"/>
<keyword evidence="4" id="KW-0479">Metal-binding</keyword>
<evidence type="ECO:0000256" key="3">
    <source>
        <dbReference type="ARBA" id="ARBA00022588"/>
    </source>
</evidence>
<dbReference type="InterPro" id="IPR013083">
    <property type="entry name" value="Znf_RING/FYVE/PHD"/>
</dbReference>
<evidence type="ECO:0000256" key="6">
    <source>
        <dbReference type="ARBA" id="ARBA00022833"/>
    </source>
</evidence>
<protein>
    <submittedName>
        <fullName evidence="12">Uncharacterized protein</fullName>
    </submittedName>
</protein>
<proteinExistence type="predicted"/>
<evidence type="ECO:0000256" key="7">
    <source>
        <dbReference type="ARBA" id="ARBA00022859"/>
    </source>
</evidence>
<accession>A0AAW0NJF2</accession>
<dbReference type="Pfam" id="PF00622">
    <property type="entry name" value="SPRY"/>
    <property type="match status" value="1"/>
</dbReference>
<dbReference type="PROSITE" id="PS00518">
    <property type="entry name" value="ZF_RING_1"/>
    <property type="match status" value="1"/>
</dbReference>
<dbReference type="PROSITE" id="PS50188">
    <property type="entry name" value="B302_SPRY"/>
    <property type="match status" value="1"/>
</dbReference>
<evidence type="ECO:0000313" key="12">
    <source>
        <dbReference type="EMBL" id="KAK7893321.1"/>
    </source>
</evidence>
<dbReference type="InterPro" id="IPR017907">
    <property type="entry name" value="Znf_RING_CS"/>
</dbReference>
<keyword evidence="7" id="KW-0391">Immunity</keyword>
<dbReference type="InterPro" id="IPR003879">
    <property type="entry name" value="Butyrophylin_SPRY"/>
</dbReference>
<dbReference type="InterPro" id="IPR003877">
    <property type="entry name" value="SPRY_dom"/>
</dbReference>
<dbReference type="InterPro" id="IPR043136">
    <property type="entry name" value="B30.2/SPRY_sf"/>
</dbReference>
<comment type="subcellular location">
    <subcellularLocation>
        <location evidence="1">Cytoplasm</location>
    </subcellularLocation>
</comment>
<evidence type="ECO:0000313" key="13">
    <source>
        <dbReference type="Proteomes" id="UP001460270"/>
    </source>
</evidence>
<evidence type="ECO:0000256" key="8">
    <source>
        <dbReference type="PROSITE-ProRule" id="PRU00175"/>
    </source>
</evidence>
<evidence type="ECO:0000256" key="9">
    <source>
        <dbReference type="SAM" id="MobiDB-lite"/>
    </source>
</evidence>
<evidence type="ECO:0000256" key="2">
    <source>
        <dbReference type="ARBA" id="ARBA00022490"/>
    </source>
</evidence>
<dbReference type="Pfam" id="PF00097">
    <property type="entry name" value="zf-C3HC4"/>
    <property type="match status" value="1"/>
</dbReference>
<evidence type="ECO:0000259" key="10">
    <source>
        <dbReference type="PROSITE" id="PS50089"/>
    </source>
</evidence>
<dbReference type="PRINTS" id="PR01407">
    <property type="entry name" value="BUTYPHLNCDUF"/>
</dbReference>
<dbReference type="Gene3D" id="3.30.40.10">
    <property type="entry name" value="Zinc/RING finger domain, C3HC4 (zinc finger)"/>
    <property type="match status" value="1"/>
</dbReference>
<dbReference type="SMART" id="SM00449">
    <property type="entry name" value="SPRY"/>
    <property type="match status" value="1"/>
</dbReference>
<dbReference type="Pfam" id="PF13765">
    <property type="entry name" value="PRY"/>
    <property type="match status" value="1"/>
</dbReference>
<evidence type="ECO:0000256" key="5">
    <source>
        <dbReference type="ARBA" id="ARBA00022771"/>
    </source>
</evidence>
<reference evidence="13" key="1">
    <citation type="submission" date="2024-04" db="EMBL/GenBank/DDBJ databases">
        <title>Salinicola lusitanus LLJ914,a marine bacterium isolated from the Okinawa Trough.</title>
        <authorList>
            <person name="Li J."/>
        </authorList>
    </citation>
    <scope>NUCLEOTIDE SEQUENCE [LARGE SCALE GENOMIC DNA]</scope>
</reference>
<dbReference type="Gene3D" id="2.60.120.920">
    <property type="match status" value="1"/>
</dbReference>
<dbReference type="InterPro" id="IPR013320">
    <property type="entry name" value="ConA-like_dom_sf"/>
</dbReference>
<feature type="domain" description="B30.2/SPRY" evidence="11">
    <location>
        <begin position="80"/>
        <end position="272"/>
    </location>
</feature>
<dbReference type="GO" id="GO:0045087">
    <property type="term" value="P:innate immune response"/>
    <property type="evidence" value="ECO:0007669"/>
    <property type="project" value="UniProtKB-KW"/>
</dbReference>
<dbReference type="InterPro" id="IPR001870">
    <property type="entry name" value="B30.2/SPRY"/>
</dbReference>
<evidence type="ECO:0000256" key="1">
    <source>
        <dbReference type="ARBA" id="ARBA00004496"/>
    </source>
</evidence>
<dbReference type="InterPro" id="IPR051051">
    <property type="entry name" value="E3_ubiq-ligase_TRIM/RNF"/>
</dbReference>
<dbReference type="GO" id="GO:0005737">
    <property type="term" value="C:cytoplasm"/>
    <property type="evidence" value="ECO:0007669"/>
    <property type="project" value="UniProtKB-SubCell"/>
</dbReference>
<dbReference type="InterPro" id="IPR001841">
    <property type="entry name" value="Znf_RING"/>
</dbReference>
<dbReference type="PANTHER" id="PTHR25465">
    <property type="entry name" value="B-BOX DOMAIN CONTAINING"/>
    <property type="match status" value="1"/>
</dbReference>
<dbReference type="InterPro" id="IPR018957">
    <property type="entry name" value="Znf_C3HC4_RING-type"/>
</dbReference>
<dbReference type="SMART" id="SM00589">
    <property type="entry name" value="PRY"/>
    <property type="match status" value="1"/>
</dbReference>
<keyword evidence="3" id="KW-0399">Innate immunity</keyword>
<keyword evidence="13" id="KW-1185">Reference proteome</keyword>
<dbReference type="SUPFAM" id="SSF57850">
    <property type="entry name" value="RING/U-box"/>
    <property type="match status" value="1"/>
</dbReference>
<dbReference type="SUPFAM" id="SSF49899">
    <property type="entry name" value="Concanavalin A-like lectins/glucanases"/>
    <property type="match status" value="1"/>
</dbReference>
<feature type="domain" description="RING-type" evidence="10">
    <location>
        <begin position="13"/>
        <end position="56"/>
    </location>
</feature>
<evidence type="ECO:0000256" key="4">
    <source>
        <dbReference type="ARBA" id="ARBA00022723"/>
    </source>
</evidence>